<accession>A0ABD0RX18</accession>
<sequence length="115" mass="12435">YGRYIRAMMRQEHGLPMMTELLSHGNDRVVRAMSGALRNLAIDARNRELLGKHAVPNLVANLPGGGQSQPVRGLSEETVVSVLSTMAEVVGSSVDAAKTLRSSQGIERLVLINKD</sequence>
<reference evidence="7 8" key="1">
    <citation type="submission" date="2024-05" db="EMBL/GenBank/DDBJ databases">
        <title>Genome sequencing and assembly of Indian major carp, Cirrhinus mrigala (Hamilton, 1822).</title>
        <authorList>
            <person name="Mohindra V."/>
            <person name="Chowdhury L.M."/>
            <person name="Lal K."/>
            <person name="Jena J.K."/>
        </authorList>
    </citation>
    <scope>NUCLEOTIDE SEQUENCE [LARGE SCALE GENOMIC DNA]</scope>
    <source>
        <strain evidence="7">CM1030</strain>
        <tissue evidence="7">Blood</tissue>
    </source>
</reference>
<proteinExistence type="inferred from homology"/>
<evidence type="ECO:0000256" key="4">
    <source>
        <dbReference type="ARBA" id="ARBA00022889"/>
    </source>
</evidence>
<organism evidence="7 8">
    <name type="scientific">Cirrhinus mrigala</name>
    <name type="common">Mrigala</name>
    <dbReference type="NCBI Taxonomy" id="683832"/>
    <lineage>
        <taxon>Eukaryota</taxon>
        <taxon>Metazoa</taxon>
        <taxon>Chordata</taxon>
        <taxon>Craniata</taxon>
        <taxon>Vertebrata</taxon>
        <taxon>Euteleostomi</taxon>
        <taxon>Actinopterygii</taxon>
        <taxon>Neopterygii</taxon>
        <taxon>Teleostei</taxon>
        <taxon>Ostariophysi</taxon>
        <taxon>Cypriniformes</taxon>
        <taxon>Cyprinidae</taxon>
        <taxon>Labeoninae</taxon>
        <taxon>Labeonini</taxon>
        <taxon>Cirrhinus</taxon>
    </lineage>
</organism>
<name>A0ABD0RX18_CIRMR</name>
<dbReference type="Proteomes" id="UP001529510">
    <property type="component" value="Unassembled WGS sequence"/>
</dbReference>
<feature type="non-terminal residue" evidence="7">
    <location>
        <position position="1"/>
    </location>
</feature>
<dbReference type="InterPro" id="IPR000225">
    <property type="entry name" value="Armadillo"/>
</dbReference>
<dbReference type="SUPFAM" id="SSF48371">
    <property type="entry name" value="ARM repeat"/>
    <property type="match status" value="1"/>
</dbReference>
<evidence type="ECO:0000256" key="6">
    <source>
        <dbReference type="PROSITE-ProRule" id="PRU00259"/>
    </source>
</evidence>
<dbReference type="SMART" id="SM00185">
    <property type="entry name" value="ARM"/>
    <property type="match status" value="1"/>
</dbReference>
<evidence type="ECO:0000256" key="2">
    <source>
        <dbReference type="ARBA" id="ARBA00005462"/>
    </source>
</evidence>
<evidence type="ECO:0000256" key="3">
    <source>
        <dbReference type="ARBA" id="ARBA00022737"/>
    </source>
</evidence>
<protein>
    <submittedName>
        <fullName evidence="7">Uncharacterized protein</fullName>
    </submittedName>
</protein>
<dbReference type="GO" id="GO:0048513">
    <property type="term" value="P:animal organ development"/>
    <property type="evidence" value="ECO:0007669"/>
    <property type="project" value="UniProtKB-ARBA"/>
</dbReference>
<keyword evidence="3" id="KW-0677">Repeat</keyword>
<keyword evidence="4" id="KW-0130">Cell adhesion</keyword>
<dbReference type="GO" id="GO:0070161">
    <property type="term" value="C:anchoring junction"/>
    <property type="evidence" value="ECO:0007669"/>
    <property type="project" value="UniProtKB-SubCell"/>
</dbReference>
<dbReference type="GO" id="GO:0007155">
    <property type="term" value="P:cell adhesion"/>
    <property type="evidence" value="ECO:0007669"/>
    <property type="project" value="UniProtKB-KW"/>
</dbReference>
<evidence type="ECO:0000256" key="5">
    <source>
        <dbReference type="ARBA" id="ARBA00022949"/>
    </source>
</evidence>
<dbReference type="AlphaFoldDB" id="A0ABD0RX18"/>
<evidence type="ECO:0000256" key="1">
    <source>
        <dbReference type="ARBA" id="ARBA00004282"/>
    </source>
</evidence>
<dbReference type="EMBL" id="JAMKFB020000001">
    <property type="protein sequence ID" value="KAL0202948.1"/>
    <property type="molecule type" value="Genomic_DNA"/>
</dbReference>
<feature type="repeat" description="ARM" evidence="6">
    <location>
        <begin position="13"/>
        <end position="55"/>
    </location>
</feature>
<dbReference type="PANTHER" id="PTHR10372">
    <property type="entry name" value="PLAKOPHILLIN-RELATED"/>
    <property type="match status" value="1"/>
</dbReference>
<dbReference type="Gene3D" id="1.25.10.10">
    <property type="entry name" value="Leucine-rich Repeat Variant"/>
    <property type="match status" value="1"/>
</dbReference>
<dbReference type="PROSITE" id="PS50176">
    <property type="entry name" value="ARM_REPEAT"/>
    <property type="match status" value="1"/>
</dbReference>
<dbReference type="InterPro" id="IPR016024">
    <property type="entry name" value="ARM-type_fold"/>
</dbReference>
<comment type="subcellular location">
    <subcellularLocation>
        <location evidence="1">Cell junction</location>
    </subcellularLocation>
</comment>
<evidence type="ECO:0000313" key="7">
    <source>
        <dbReference type="EMBL" id="KAL0202948.1"/>
    </source>
</evidence>
<dbReference type="Pfam" id="PF00514">
    <property type="entry name" value="Arm"/>
    <property type="match status" value="1"/>
</dbReference>
<gene>
    <name evidence="7" type="ORF">M9458_000966</name>
</gene>
<comment type="caution">
    <text evidence="7">The sequence shown here is derived from an EMBL/GenBank/DDBJ whole genome shotgun (WGS) entry which is preliminary data.</text>
</comment>
<comment type="similarity">
    <text evidence="2">Belongs to the beta-catenin family.</text>
</comment>
<evidence type="ECO:0000313" key="8">
    <source>
        <dbReference type="Proteomes" id="UP001529510"/>
    </source>
</evidence>
<dbReference type="PANTHER" id="PTHR10372:SF6">
    <property type="entry name" value="CATENIN DELTA-1"/>
    <property type="match status" value="1"/>
</dbReference>
<feature type="non-terminal residue" evidence="7">
    <location>
        <position position="115"/>
    </location>
</feature>
<keyword evidence="5" id="KW-0965">Cell junction</keyword>
<keyword evidence="8" id="KW-1185">Reference proteome</keyword>
<dbReference type="InterPro" id="IPR028435">
    <property type="entry name" value="Plakophilin/d_Catenin"/>
</dbReference>
<dbReference type="InterPro" id="IPR011989">
    <property type="entry name" value="ARM-like"/>
</dbReference>